<sequence length="184" mass="20133">MIAACVLALLMILTRGQHFASVNALPSASWAVFFLAGALVRTRWLFVFLFALASMLDLGSLAAGTITDWCLSPAYWVLVPAYGTLWFAGRLYGRKHVFRWSTVPRLAITLVVAAFATYLISGGGYYAFSGHYEPTFMGFLPRIAHYYPRSLGTMSGYVAVGFLVLSVVRVLAPRLSAAPSRVHS</sequence>
<evidence type="ECO:0000313" key="3">
    <source>
        <dbReference type="EMBL" id="TCI08693.1"/>
    </source>
</evidence>
<dbReference type="Proteomes" id="UP000291822">
    <property type="component" value="Unassembled WGS sequence"/>
</dbReference>
<accession>A0A4R0YS29</accession>
<dbReference type="EMBL" id="SJTG01000004">
    <property type="protein sequence ID" value="TCI08693.1"/>
    <property type="molecule type" value="Genomic_DNA"/>
</dbReference>
<keyword evidence="1" id="KW-0812">Transmembrane</keyword>
<feature type="transmembrane region" description="Helical" evidence="1">
    <location>
        <begin position="154"/>
        <end position="172"/>
    </location>
</feature>
<name>A0A4R0YS29_9GAMM</name>
<evidence type="ECO:0008006" key="5">
    <source>
        <dbReference type="Google" id="ProtNLM"/>
    </source>
</evidence>
<protein>
    <recommendedName>
        <fullName evidence="5">Cobalamin ABC transporter</fullName>
    </recommendedName>
</protein>
<keyword evidence="1" id="KW-0472">Membrane</keyword>
<feature type="transmembrane region" description="Helical" evidence="1">
    <location>
        <begin position="47"/>
        <end position="67"/>
    </location>
</feature>
<organism evidence="3 4">
    <name type="scientific">Dyella soli</name>
    <dbReference type="NCBI Taxonomy" id="522319"/>
    <lineage>
        <taxon>Bacteria</taxon>
        <taxon>Pseudomonadati</taxon>
        <taxon>Pseudomonadota</taxon>
        <taxon>Gammaproteobacteria</taxon>
        <taxon>Lysobacterales</taxon>
        <taxon>Rhodanobacteraceae</taxon>
        <taxon>Dyella</taxon>
    </lineage>
</organism>
<evidence type="ECO:0000256" key="1">
    <source>
        <dbReference type="SAM" id="Phobius"/>
    </source>
</evidence>
<keyword evidence="4" id="KW-1185">Reference proteome</keyword>
<keyword evidence="1" id="KW-1133">Transmembrane helix</keyword>
<feature type="transmembrane region" description="Helical" evidence="1">
    <location>
        <begin position="73"/>
        <end position="93"/>
    </location>
</feature>
<reference evidence="3 4" key="1">
    <citation type="submission" date="2019-02" db="EMBL/GenBank/DDBJ databases">
        <title>Dyella amyloliquefaciens sp. nov., isolated from forest soil.</title>
        <authorList>
            <person name="Gao Z.-H."/>
            <person name="Qiu L.-H."/>
        </authorList>
    </citation>
    <scope>NUCLEOTIDE SEQUENCE [LARGE SCALE GENOMIC DNA]</scope>
    <source>
        <strain evidence="3 4">KACC 12747</strain>
    </source>
</reference>
<feature type="transmembrane region" description="Helical" evidence="1">
    <location>
        <begin position="24"/>
        <end position="40"/>
    </location>
</feature>
<evidence type="ECO:0000313" key="4">
    <source>
        <dbReference type="Proteomes" id="UP000291822"/>
    </source>
</evidence>
<keyword evidence="2" id="KW-0732">Signal</keyword>
<feature type="transmembrane region" description="Helical" evidence="1">
    <location>
        <begin position="105"/>
        <end position="128"/>
    </location>
</feature>
<gene>
    <name evidence="3" type="ORF">EZM97_24670</name>
</gene>
<feature type="signal peptide" evidence="2">
    <location>
        <begin position="1"/>
        <end position="20"/>
    </location>
</feature>
<comment type="caution">
    <text evidence="3">The sequence shown here is derived from an EMBL/GenBank/DDBJ whole genome shotgun (WGS) entry which is preliminary data.</text>
</comment>
<feature type="chain" id="PRO_5020860788" description="Cobalamin ABC transporter" evidence="2">
    <location>
        <begin position="21"/>
        <end position="184"/>
    </location>
</feature>
<dbReference type="AlphaFoldDB" id="A0A4R0YS29"/>
<proteinExistence type="predicted"/>
<evidence type="ECO:0000256" key="2">
    <source>
        <dbReference type="SAM" id="SignalP"/>
    </source>
</evidence>